<comment type="similarity">
    <text evidence="1 3 4">Belongs to the TPP enzyme family.</text>
</comment>
<evidence type="ECO:0000259" key="6">
    <source>
        <dbReference type="Pfam" id="PF02775"/>
    </source>
</evidence>
<comment type="subunit">
    <text evidence="3">Homotetramer.</text>
</comment>
<dbReference type="CDD" id="cd02014">
    <property type="entry name" value="TPP_POX"/>
    <property type="match status" value="1"/>
</dbReference>
<feature type="region of interest" description="Membrane-binding domain" evidence="3">
    <location>
        <begin position="535"/>
        <end position="576"/>
    </location>
</feature>
<feature type="binding site" evidence="3">
    <location>
        <position position="52"/>
    </location>
    <ligand>
        <name>thiamine diphosphate</name>
        <dbReference type="ChEBI" id="CHEBI:58937"/>
    </ligand>
</feature>
<feature type="binding site" evidence="3">
    <location>
        <position position="294"/>
    </location>
    <ligand>
        <name>FAD</name>
        <dbReference type="ChEBI" id="CHEBI:57692"/>
    </ligand>
</feature>
<dbReference type="InterPro" id="IPR029035">
    <property type="entry name" value="DHS-like_NAD/FAD-binding_dom"/>
</dbReference>
<dbReference type="GO" id="GO:0048039">
    <property type="term" value="F:ubiquinone binding"/>
    <property type="evidence" value="ECO:0007669"/>
    <property type="project" value="UniProtKB-UniRule"/>
</dbReference>
<dbReference type="EMBL" id="PHHA01000028">
    <property type="protein sequence ID" value="PJG84491.1"/>
    <property type="molecule type" value="Genomic_DNA"/>
</dbReference>
<dbReference type="PROSITE" id="PS00187">
    <property type="entry name" value="TPP_ENZYMES"/>
    <property type="match status" value="1"/>
</dbReference>
<dbReference type="InterPro" id="IPR047211">
    <property type="entry name" value="POXB-like"/>
</dbReference>
<keyword evidence="3 8" id="KW-0670">Pyruvate</keyword>
<proteinExistence type="inferred from homology"/>
<dbReference type="RefSeq" id="WP_100289569.1">
    <property type="nucleotide sequence ID" value="NZ_PHHA01000028.1"/>
</dbReference>
<feature type="binding site" evidence="3">
    <location>
        <begin position="464"/>
        <end position="470"/>
    </location>
    <ligand>
        <name>thiamine diphosphate</name>
        <dbReference type="ChEBI" id="CHEBI:58937"/>
    </ligand>
</feature>
<dbReference type="GO" id="GO:0050660">
    <property type="term" value="F:flavin adenine dinucleotide binding"/>
    <property type="evidence" value="ECO:0007669"/>
    <property type="project" value="UniProtKB-UniRule"/>
</dbReference>
<organism evidence="8 9">
    <name type="scientific">Conservatibacter flavescens</name>
    <dbReference type="NCBI Taxonomy" id="28161"/>
    <lineage>
        <taxon>Bacteria</taxon>
        <taxon>Pseudomonadati</taxon>
        <taxon>Pseudomonadota</taxon>
        <taxon>Gammaproteobacteria</taxon>
        <taxon>Pasteurellales</taxon>
        <taxon>Pasteurellaceae</taxon>
        <taxon>Conservatibacter</taxon>
    </lineage>
</organism>
<dbReference type="GO" id="GO:0042867">
    <property type="term" value="P:pyruvate catabolic process"/>
    <property type="evidence" value="ECO:0007669"/>
    <property type="project" value="UniProtKB-UniRule"/>
</dbReference>
<evidence type="ECO:0000259" key="7">
    <source>
        <dbReference type="Pfam" id="PF02776"/>
    </source>
</evidence>
<comment type="subcellular location">
    <subcellularLocation>
        <location evidence="3">Cell membrane</location>
        <topology evidence="3">Peripheral membrane protein</topology>
        <orientation evidence="3">Cytoplasmic side</orientation>
    </subcellularLocation>
</comment>
<keyword evidence="2 3" id="KW-0786">Thiamine pyrophosphate</keyword>
<feature type="binding site" evidence="3">
    <location>
        <position position="464"/>
    </location>
    <ligand>
        <name>Mg(2+)</name>
        <dbReference type="ChEBI" id="CHEBI:18420"/>
    </ligand>
</feature>
<keyword evidence="3" id="KW-0285">Flavoprotein</keyword>
<dbReference type="EC" id="1.2.5.1" evidence="3"/>
<dbReference type="PANTHER" id="PTHR42981:SF2">
    <property type="entry name" value="PYRUVATE DEHYDROGENASE [UBIQUINONE]"/>
    <property type="match status" value="1"/>
</dbReference>
<evidence type="ECO:0000313" key="8">
    <source>
        <dbReference type="EMBL" id="PJG84491.1"/>
    </source>
</evidence>
<comment type="caution">
    <text evidence="8">The sequence shown here is derived from an EMBL/GenBank/DDBJ whole genome shotgun (WGS) entry which is preliminary data.</text>
</comment>
<evidence type="ECO:0000259" key="5">
    <source>
        <dbReference type="Pfam" id="PF00205"/>
    </source>
</evidence>
<dbReference type="InterPro" id="IPR047212">
    <property type="entry name" value="TPP_POXB-like"/>
</dbReference>
<dbReference type="GO" id="GO:0008289">
    <property type="term" value="F:lipid binding"/>
    <property type="evidence" value="ECO:0007669"/>
    <property type="project" value="UniProtKB-UniRule"/>
</dbReference>
<keyword evidence="3" id="KW-0479">Metal-binding</keyword>
<comment type="cofactor">
    <cofactor evidence="3">
        <name>thiamine diphosphate</name>
        <dbReference type="ChEBI" id="CHEBI:58937"/>
    </cofactor>
    <text evidence="3">Binds 1 thiamine pyrophosphate per subunit.</text>
</comment>
<keyword evidence="3" id="KW-0472">Membrane</keyword>
<dbReference type="InterPro" id="IPR000399">
    <property type="entry name" value="TPP-bd_CS"/>
</dbReference>
<comment type="function">
    <text evidence="3">A peripheral cell membrane enzyme that catalyzes the oxidative decarboxylation of pyruvate to form acetate and CO(2). It channels electrons from the cytoplasm to the respiratory chain at the cell membrane via ubiquinone.</text>
</comment>
<comment type="activity regulation">
    <text evidence="3">The C-terminus inhibits activity; it has to move for the enzyme to be active. Activated by lipid-binding, which occurs via the C-terminus.</text>
</comment>
<comment type="caution">
    <text evidence="3">Lacks conserved residue(s) required for the propagation of feature annotation.</text>
</comment>
<dbReference type="InterPro" id="IPR029061">
    <property type="entry name" value="THDP-binding"/>
</dbReference>
<keyword evidence="3 8" id="KW-0830">Ubiquinone</keyword>
<dbReference type="GO" id="GO:0005886">
    <property type="term" value="C:plasma membrane"/>
    <property type="evidence" value="ECO:0007669"/>
    <property type="project" value="UniProtKB-SubCell"/>
</dbReference>
<feature type="binding site" evidence="3">
    <location>
        <begin position="276"/>
        <end position="280"/>
    </location>
    <ligand>
        <name>FAD</name>
        <dbReference type="ChEBI" id="CHEBI:57692"/>
    </ligand>
</feature>
<dbReference type="Pfam" id="PF02775">
    <property type="entry name" value="TPP_enzyme_C"/>
    <property type="match status" value="1"/>
</dbReference>
<evidence type="ECO:0000256" key="2">
    <source>
        <dbReference type="ARBA" id="ARBA00023052"/>
    </source>
</evidence>
<feature type="domain" description="Thiamine pyrophosphate enzyme central" evidence="5">
    <location>
        <begin position="194"/>
        <end position="321"/>
    </location>
</feature>
<dbReference type="GO" id="GO:0000287">
    <property type="term" value="F:magnesium ion binding"/>
    <property type="evidence" value="ECO:0007669"/>
    <property type="project" value="UniProtKB-UniRule"/>
</dbReference>
<evidence type="ECO:0000256" key="4">
    <source>
        <dbReference type="RuleBase" id="RU362132"/>
    </source>
</evidence>
<accession>A0A2M8S010</accession>
<feature type="binding site" evidence="3">
    <location>
        <position position="437"/>
    </location>
    <ligand>
        <name>Mg(2+)</name>
        <dbReference type="ChEBI" id="CHEBI:18420"/>
    </ligand>
</feature>
<keyword evidence="9" id="KW-1185">Reference proteome</keyword>
<dbReference type="SUPFAM" id="SSF52518">
    <property type="entry name" value="Thiamin diphosphate-binding fold (THDP-binding)"/>
    <property type="match status" value="2"/>
</dbReference>
<keyword evidence="3" id="KW-0560">Oxidoreductase</keyword>
<evidence type="ECO:0000313" key="9">
    <source>
        <dbReference type="Proteomes" id="UP000229329"/>
    </source>
</evidence>
<dbReference type="PANTHER" id="PTHR42981">
    <property type="entry name" value="PYRUVATE DEHYDROGENASE [UBIQUINONE]"/>
    <property type="match status" value="1"/>
</dbReference>
<dbReference type="GO" id="GO:0052737">
    <property type="term" value="F:pyruvate dehydrogenase (quinone) activity"/>
    <property type="evidence" value="ECO:0007669"/>
    <property type="project" value="UniProtKB-UniRule"/>
</dbReference>
<sequence length="578" mass="62789">MTHKITIADLLVKILAEAGIERIWGITGDSLNGINDSLRRDGRIEWMHVRHEETAAFAAGAEAAVTGKLAVCAGSCGPGNLHLINGLFDCQRNHVPVLAIASHIPSSEIGLGYFQETHPQELFRECSDFVELISNPKQMPEVLFRALNTAVGQNGVAVIVLPGDVSVMEVEISDIPRWTPPKQPRILPDFTELNTLAEHLNNAKTITILAGSGCAGAHDEVVALAQKLQAPIVHALRGKEHLEWDNPNDVGMTGLIGFSSGYHAIQHCDTLLMLGTDFPYRPFYPESAKVIQIDRNPTALGKRVPLTQGIVGDVKETINALLPLLKEEKSADFLQKAQKHYVKTREQLDSLAKITPKGTAIHPQYLASRISALAAEDAIFTADVGTPVIWSARYLKMNGKRRLLGSFNHGSMANAMMQGIGAQGACPNRQVITLSGDGGFAMMMGDILSLKQLNLPVKVVIFNNSDLGFVAMEMKASGYLDNQTNLVNPNFADMANAIGIKGIHVENAEDVDSALTEAFNHNGPVIIDVKTATQQLAMPPKIELAQAKGFSLFMLKAIMNGRGDEVVELVKTNWEQWI</sequence>
<dbReference type="OrthoDB" id="9785953at2"/>
<dbReference type="Gene3D" id="3.40.50.1220">
    <property type="entry name" value="TPP-binding domain"/>
    <property type="match status" value="1"/>
</dbReference>
<dbReference type="SUPFAM" id="SSF52467">
    <property type="entry name" value="DHS-like NAD/FAD-binding domain"/>
    <property type="match status" value="1"/>
</dbReference>
<name>A0A2M8S010_9PAST</name>
<feature type="domain" description="Thiamine pyrophosphate enzyme TPP-binding" evidence="6">
    <location>
        <begin position="383"/>
        <end position="529"/>
    </location>
</feature>
<comment type="cofactor">
    <cofactor evidence="3">
        <name>Mg(2+)</name>
        <dbReference type="ChEBI" id="CHEBI:18420"/>
    </cofactor>
    <text evidence="3">Binds 1 Mg(2+) ion per subunit.</text>
</comment>
<comment type="catalytic activity">
    <reaction evidence="3">
        <text>a ubiquinone + pyruvate + H2O = a ubiquinol + acetate + CO2</text>
        <dbReference type="Rhea" id="RHEA:27405"/>
        <dbReference type="Rhea" id="RHEA-COMP:9565"/>
        <dbReference type="Rhea" id="RHEA-COMP:9566"/>
        <dbReference type="ChEBI" id="CHEBI:15361"/>
        <dbReference type="ChEBI" id="CHEBI:15377"/>
        <dbReference type="ChEBI" id="CHEBI:16389"/>
        <dbReference type="ChEBI" id="CHEBI:16526"/>
        <dbReference type="ChEBI" id="CHEBI:17976"/>
        <dbReference type="ChEBI" id="CHEBI:30089"/>
        <dbReference type="EC" id="1.2.5.1"/>
    </reaction>
</comment>
<dbReference type="FunFam" id="3.40.50.1220:FF:000013">
    <property type="entry name" value="Pyruvate dehydrogenase [ubiquinone]"/>
    <property type="match status" value="1"/>
</dbReference>
<dbReference type="Gene3D" id="3.40.50.970">
    <property type="match status" value="2"/>
</dbReference>
<feature type="binding site" evidence="3">
    <location>
        <begin position="410"/>
        <end position="412"/>
    </location>
    <ligand>
        <name>thiamine diphosphate</name>
        <dbReference type="ChEBI" id="CHEBI:58937"/>
    </ligand>
</feature>
<feature type="domain" description="Thiamine pyrophosphate enzyme N-terminal TPP-binding" evidence="7">
    <location>
        <begin position="6"/>
        <end position="117"/>
    </location>
</feature>
<feature type="binding site" evidence="3">
    <location>
        <begin position="437"/>
        <end position="439"/>
    </location>
    <ligand>
        <name>thiamine diphosphate</name>
        <dbReference type="ChEBI" id="CHEBI:58937"/>
    </ligand>
</feature>
<evidence type="ECO:0000256" key="1">
    <source>
        <dbReference type="ARBA" id="ARBA00007812"/>
    </source>
</evidence>
<dbReference type="CDD" id="cd07039">
    <property type="entry name" value="TPP_PYR_POX"/>
    <property type="match status" value="1"/>
</dbReference>
<keyword evidence="3" id="KW-0460">Magnesium</keyword>
<dbReference type="Pfam" id="PF02776">
    <property type="entry name" value="TPP_enzyme_N"/>
    <property type="match status" value="1"/>
</dbReference>
<dbReference type="InterPro" id="IPR044261">
    <property type="entry name" value="Pyruvate_dehydrogenase"/>
</dbReference>
<feature type="region of interest" description="FAD-binding domain" evidence="3">
    <location>
        <begin position="185"/>
        <end position="336"/>
    </location>
</feature>
<gene>
    <name evidence="3" type="primary">poxB</name>
    <name evidence="8" type="ORF">CVP05_10745</name>
</gene>
<feature type="site" description="Moves into active site upon enzyme activation, plays a role in electron transfer" evidence="3">
    <location>
        <position position="469"/>
    </location>
</feature>
<keyword evidence="3" id="KW-0446">Lipid-binding</keyword>
<keyword evidence="3" id="KW-0547">Nucleotide-binding</keyword>
<dbReference type="Pfam" id="PF00205">
    <property type="entry name" value="TPP_enzyme_M"/>
    <property type="match status" value="1"/>
</dbReference>
<dbReference type="Proteomes" id="UP000229329">
    <property type="component" value="Unassembled WGS sequence"/>
</dbReference>
<keyword evidence="3" id="KW-0274">FAD</keyword>
<comment type="domain">
    <text evidence="3">Has 4 domains; the Pyr domain which binds the pyrimidine moiety of the thiamine pyrophosphate cofactor, the FAD-binding domain, the PP-binding domain which binds the pyrophosphate portion of thiamine pyrophosphate and the C-terminal membrane binding region. The C-terminus is held closely against the rest of the protein and covers the active site; during activation it unfolds from the rest of the protein and forms an amphipathic helix upon membrane binding, exposing the active site.</text>
</comment>
<dbReference type="GO" id="GO:0030976">
    <property type="term" value="F:thiamine pyrophosphate binding"/>
    <property type="evidence" value="ECO:0007669"/>
    <property type="project" value="UniProtKB-UniRule"/>
</dbReference>
<dbReference type="InterPro" id="IPR011766">
    <property type="entry name" value="TPP_enzyme_TPP-bd"/>
</dbReference>
<feature type="binding site" evidence="3">
    <location>
        <begin position="253"/>
        <end position="256"/>
    </location>
    <ligand>
        <name>FAD</name>
        <dbReference type="ChEBI" id="CHEBI:57692"/>
    </ligand>
</feature>
<protein>
    <recommendedName>
        <fullName evidence="3">Pyruvate dehydrogenase [ubiquinone]</fullName>
        <ecNumber evidence="3">1.2.5.1</ecNumber>
    </recommendedName>
    <alternativeName>
        <fullName evidence="3">Pyruvate oxidase</fullName>
        <shortName evidence="3">POX</shortName>
    </alternativeName>
    <alternativeName>
        <fullName evidence="3">Pyruvate:ubiquinone-8 oxidoreductase</fullName>
    </alternativeName>
</protein>
<dbReference type="InterPro" id="IPR012000">
    <property type="entry name" value="Thiamin_PyroP_enz_cen_dom"/>
</dbReference>
<dbReference type="InterPro" id="IPR012001">
    <property type="entry name" value="Thiamin_PyroP_enz_TPP-bd_dom"/>
</dbReference>
<comment type="cofactor">
    <cofactor evidence="3">
        <name>FAD</name>
        <dbReference type="ChEBI" id="CHEBI:57692"/>
    </cofactor>
    <text evidence="3">Binds 1 FAD per subunit.</text>
</comment>
<dbReference type="InterPro" id="IPR047210">
    <property type="entry name" value="TPP_PYR_POXB-like"/>
</dbReference>
<keyword evidence="3" id="KW-1003">Cell membrane</keyword>
<dbReference type="AlphaFoldDB" id="A0A2M8S010"/>
<dbReference type="NCBIfam" id="NF006591">
    <property type="entry name" value="PRK09124.1"/>
    <property type="match status" value="1"/>
</dbReference>
<reference evidence="8 9" key="1">
    <citation type="submission" date="2017-11" db="EMBL/GenBank/DDBJ databases">
        <title>Reclassification of Bisgaard taxon 7 as Conservatibacter flavescens gen. nov., sp. nov.</title>
        <authorList>
            <person name="Christensen H."/>
        </authorList>
    </citation>
    <scope>NUCLEOTIDE SEQUENCE [LARGE SCALE GENOMIC DNA]</scope>
    <source>
        <strain evidence="8 9">7_4</strain>
    </source>
</reference>
<evidence type="ECO:0000256" key="3">
    <source>
        <dbReference type="HAMAP-Rule" id="MF_00850"/>
    </source>
</evidence>
<dbReference type="HAMAP" id="MF_00850">
    <property type="entry name" value="POX"/>
    <property type="match status" value="1"/>
</dbReference>